<comment type="caution">
    <text evidence="1">The sequence shown here is derived from an EMBL/GenBank/DDBJ whole genome shotgun (WGS) entry which is preliminary data.</text>
</comment>
<protein>
    <submittedName>
        <fullName evidence="1">CFA47 protein</fullName>
    </submittedName>
</protein>
<name>A0A7K6SQV6_CALNI</name>
<dbReference type="Proteomes" id="UP000546235">
    <property type="component" value="Unassembled WGS sequence"/>
</dbReference>
<feature type="non-terminal residue" evidence="1">
    <location>
        <position position="874"/>
    </location>
</feature>
<evidence type="ECO:0000313" key="1">
    <source>
        <dbReference type="EMBL" id="NWX00507.1"/>
    </source>
</evidence>
<dbReference type="GO" id="GO:0007288">
    <property type="term" value="P:sperm axoneme assembly"/>
    <property type="evidence" value="ECO:0007669"/>
    <property type="project" value="TreeGrafter"/>
</dbReference>
<keyword evidence="2" id="KW-1185">Reference proteome</keyword>
<evidence type="ECO:0000313" key="2">
    <source>
        <dbReference type="Proteomes" id="UP000546235"/>
    </source>
</evidence>
<accession>A0A7K6SQV6</accession>
<dbReference type="AlphaFoldDB" id="A0A7K6SQV6"/>
<feature type="non-terminal residue" evidence="1">
    <location>
        <position position="1"/>
    </location>
</feature>
<reference evidence="1 2" key="1">
    <citation type="submission" date="2019-09" db="EMBL/GenBank/DDBJ databases">
        <title>Bird 10,000 Genomes (B10K) Project - Family phase.</title>
        <authorList>
            <person name="Zhang G."/>
        </authorList>
    </citation>
    <scope>NUCLEOTIDE SEQUENCE [LARGE SCALE GENOMIC DNA]</scope>
    <source>
        <strain evidence="1">OUT-0007</strain>
        <tissue evidence="1">Blood</tissue>
    </source>
</reference>
<dbReference type="PANTHER" id="PTHR45912:SF3">
    <property type="entry name" value="CILIA- AND FLAGELLA-ASSOCIATED PROTEIN 47"/>
    <property type="match status" value="1"/>
</dbReference>
<proteinExistence type="predicted"/>
<gene>
    <name evidence="1" type="primary">Cfap47_0</name>
    <name evidence="1" type="ORF">CALNIC_R13936</name>
</gene>
<sequence>QFRLIVENPEKPVASGLQVTAFVEYYPESEENIQDRLQLLIEDDIVDIPVLGLIRCCNLEIDSEINFGSVIADSRIISKEIRIANHGSSSGTFKISYDGIVLHYIEPTRGVVEPKSIRRVKVDICTDVPRIIKEVIKVNLQGRGCAEVWIKAVVVEQVLKILGVSCGNVLECINFGPVYFGSSKTEQISLYNESPERMDWVAVLEDNAVGGEMATDLEGSADAVLQDLSLKNRTRDLDVSTLILCIPNQGTLLPYEKSLVTLCFSPKRLERDFGVSDSPMKQDYVLFLRFEAVGNKDGYLQTLSDGTTAVTTNHPHHTELALTGSGLPVMLTVNPGPVIKFMDCFFGEQTQVLCTLKNESESLPVTFSFRKTAHFNVSPEKGKIKKRSAKDVIFSFSPHQIGTFKVKQVVDIIGIRLEENNLQALKTKSFHRIYISFIGVCKSKRKNILFKINPGITPMISNAAGQFVVDGTGQCTDTAPVAILQSTQTQIHSHQINRNCKDDALIAFPNDRAASIRPSERNKKYRTIFTKTERYNYIDPEFSYTDDERLSKEAHKEYYADFISSLRRRCLQKGAARQFYKYNNSVNIGLKPAEGLMSPRISITDLHKEKLPFKMLPSDENCLLTSQKLAAIGSKSSIKEIWNGLSALPSSTQEKEDCSLTLTSKQLHQILIGPSTIDFGDVCVHSTTARKLHIINNLLVHVWIQIEIEIDELQQTSPLSQVVPPLTKTHIPVVFETNTLGTFKKSFTYTINNQHPGHVLVVAKAVSAELELSARELILNPIPGYLAGTEFRTTVTLYNPRNHPAGFTWKPVNRHRGIAFSIQPAKGFVEAYRDLDCEVVWHPGFNSPRAGEFDLCVRKGNKIKLKCFAKVTIH</sequence>
<dbReference type="Gene3D" id="2.60.40.10">
    <property type="entry name" value="Immunoglobulins"/>
    <property type="match status" value="5"/>
</dbReference>
<dbReference type="EMBL" id="VZSB01001040">
    <property type="protein sequence ID" value="NWX00507.1"/>
    <property type="molecule type" value="Genomic_DNA"/>
</dbReference>
<dbReference type="GO" id="GO:0005929">
    <property type="term" value="C:cilium"/>
    <property type="evidence" value="ECO:0007669"/>
    <property type="project" value="TreeGrafter"/>
</dbReference>
<organism evidence="1 2">
    <name type="scientific">Caloenas nicobarica</name>
    <name type="common">Nicobar pigeon</name>
    <dbReference type="NCBI Taxonomy" id="187106"/>
    <lineage>
        <taxon>Eukaryota</taxon>
        <taxon>Metazoa</taxon>
        <taxon>Chordata</taxon>
        <taxon>Craniata</taxon>
        <taxon>Vertebrata</taxon>
        <taxon>Euteleostomi</taxon>
        <taxon>Archelosauria</taxon>
        <taxon>Archosauria</taxon>
        <taxon>Dinosauria</taxon>
        <taxon>Saurischia</taxon>
        <taxon>Theropoda</taxon>
        <taxon>Coelurosauria</taxon>
        <taxon>Aves</taxon>
        <taxon>Neognathae</taxon>
        <taxon>Neoaves</taxon>
        <taxon>Columbimorphae</taxon>
        <taxon>Columbiformes</taxon>
        <taxon>Columbidae</taxon>
        <taxon>Caloenas</taxon>
    </lineage>
</organism>
<dbReference type="PANTHER" id="PTHR45912">
    <property type="entry name" value="CILIA- AND FLAGELLA-ASSOCIATED PROTEIN 47"/>
    <property type="match status" value="1"/>
</dbReference>
<dbReference type="InterPro" id="IPR013783">
    <property type="entry name" value="Ig-like_fold"/>
</dbReference>